<gene>
    <name evidence="2" type="ORF">MAR_032043</name>
</gene>
<dbReference type="Gene3D" id="3.90.190.10">
    <property type="entry name" value="Protein tyrosine phosphatase superfamily"/>
    <property type="match status" value="1"/>
</dbReference>
<name>A0ABY7F9I4_MYAAR</name>
<sequence>MATGEVHAKTNVLANAKTDIVMKKVLHADAVRTIKVKHVTSVQMDGLDRPVNMNVLGIVKTDIVIRKVLYADAVRTIKVKPVTSVQMGGLERPVNIGVLELAKTDIVMRKVVFADAVPTLKVKPVTSVRMDNLVRNVSTIAHLAVNLVIARGTQAFVLVSLNGAVKDAKQACMTTLVTIVNIKTETNVEQHTQSIAALLGGVCGGVVIFVGIVVIGHFLLRRRRENFSEKKSKLTEREPENFFALYATVIESEDRDDISPREITVENEDIYCNNAKEVGKFKLTVADLPEYVQYICLKDLEEEFQRLPYGLVKPYEVSQTRLNMHKNRYKGIYPYDDTRVVVRGGD</sequence>
<keyword evidence="1" id="KW-1133">Transmembrane helix</keyword>
<evidence type="ECO:0000313" key="2">
    <source>
        <dbReference type="EMBL" id="WAR17449.1"/>
    </source>
</evidence>
<keyword evidence="1" id="KW-0472">Membrane</keyword>
<dbReference type="Proteomes" id="UP001164746">
    <property type="component" value="Chromosome 10"/>
</dbReference>
<protein>
    <submittedName>
        <fullName evidence="2">Uncharacterized protein</fullName>
    </submittedName>
</protein>
<feature type="non-terminal residue" evidence="2">
    <location>
        <position position="346"/>
    </location>
</feature>
<accession>A0ABY7F9I4</accession>
<dbReference type="SUPFAM" id="SSF52799">
    <property type="entry name" value="(Phosphotyrosine protein) phosphatases II"/>
    <property type="match status" value="1"/>
</dbReference>
<evidence type="ECO:0000313" key="3">
    <source>
        <dbReference type="Proteomes" id="UP001164746"/>
    </source>
</evidence>
<organism evidence="2 3">
    <name type="scientific">Mya arenaria</name>
    <name type="common">Soft-shell clam</name>
    <dbReference type="NCBI Taxonomy" id="6604"/>
    <lineage>
        <taxon>Eukaryota</taxon>
        <taxon>Metazoa</taxon>
        <taxon>Spiralia</taxon>
        <taxon>Lophotrochozoa</taxon>
        <taxon>Mollusca</taxon>
        <taxon>Bivalvia</taxon>
        <taxon>Autobranchia</taxon>
        <taxon>Heteroconchia</taxon>
        <taxon>Euheterodonta</taxon>
        <taxon>Imparidentia</taxon>
        <taxon>Neoheterodontei</taxon>
        <taxon>Myida</taxon>
        <taxon>Myoidea</taxon>
        <taxon>Myidae</taxon>
        <taxon>Mya</taxon>
    </lineage>
</organism>
<dbReference type="EMBL" id="CP111021">
    <property type="protein sequence ID" value="WAR17449.1"/>
    <property type="molecule type" value="Genomic_DNA"/>
</dbReference>
<keyword evidence="3" id="KW-1185">Reference proteome</keyword>
<evidence type="ECO:0000256" key="1">
    <source>
        <dbReference type="SAM" id="Phobius"/>
    </source>
</evidence>
<reference evidence="2" key="1">
    <citation type="submission" date="2022-11" db="EMBL/GenBank/DDBJ databases">
        <title>Centuries of genome instability and evolution in soft-shell clam transmissible cancer (bioRxiv).</title>
        <authorList>
            <person name="Hart S.F.M."/>
            <person name="Yonemitsu M.A."/>
            <person name="Giersch R.M."/>
            <person name="Beal B.F."/>
            <person name="Arriagada G."/>
            <person name="Davis B.W."/>
            <person name="Ostrander E.A."/>
            <person name="Goff S.P."/>
            <person name="Metzger M.J."/>
        </authorList>
    </citation>
    <scope>NUCLEOTIDE SEQUENCE</scope>
    <source>
        <strain evidence="2">MELC-2E11</strain>
        <tissue evidence="2">Siphon/mantle</tissue>
    </source>
</reference>
<dbReference type="InterPro" id="IPR029021">
    <property type="entry name" value="Prot-tyrosine_phosphatase-like"/>
</dbReference>
<keyword evidence="1" id="KW-0812">Transmembrane</keyword>
<proteinExistence type="predicted"/>
<feature type="transmembrane region" description="Helical" evidence="1">
    <location>
        <begin position="195"/>
        <end position="220"/>
    </location>
</feature>